<dbReference type="InterPro" id="IPR002347">
    <property type="entry name" value="SDR_fam"/>
</dbReference>
<reference evidence="3" key="1">
    <citation type="submission" date="2018-05" db="EMBL/GenBank/DDBJ databases">
        <authorList>
            <person name="Lanie J.A."/>
            <person name="Ng W.-L."/>
            <person name="Kazmierczak K.M."/>
            <person name="Andrzejewski T.M."/>
            <person name="Davidsen T.M."/>
            <person name="Wayne K.J."/>
            <person name="Tettelin H."/>
            <person name="Glass J.I."/>
            <person name="Rusch D."/>
            <person name="Podicherti R."/>
            <person name="Tsui H.-C.T."/>
            <person name="Winkler M.E."/>
        </authorList>
    </citation>
    <scope>NUCLEOTIDE SEQUENCE</scope>
</reference>
<evidence type="ECO:0000256" key="2">
    <source>
        <dbReference type="ARBA" id="ARBA00023002"/>
    </source>
</evidence>
<sequence length="264" mass="28321">MTHMRLEGKKVIVTGGMSGIGLAIVSRFVKEGAIVLVADVREDSNGIIASLSYSSGRGIYFCKTDVSDMAEVKEMVEYAIEVMGGVDSVVNNAASFTFGGVDVLDYQEWMKAISVNVIGTANVCKSTFKHLRKSDHPTIINIASISSFIAQAKSLPYNSTKGAIAQLTRCLAMDWGEHGIRVNGICPGDIHTEGWYQRGISRQKKIDPSDPEGFIQEASSMSLMDRVGKPEEVANLALFLASEEASYITGAMVVIDGGATVAIN</sequence>
<dbReference type="InterPro" id="IPR020904">
    <property type="entry name" value="Sc_DH/Rdtase_CS"/>
</dbReference>
<evidence type="ECO:0000256" key="1">
    <source>
        <dbReference type="ARBA" id="ARBA00006484"/>
    </source>
</evidence>
<comment type="similarity">
    <text evidence="1">Belongs to the short-chain dehydrogenases/reductases (SDR) family.</text>
</comment>
<gene>
    <name evidence="3" type="ORF">METZ01_LOCUS62072</name>
</gene>
<accession>A0A381T0X9</accession>
<dbReference type="EMBL" id="UINC01003784">
    <property type="protein sequence ID" value="SVA09218.1"/>
    <property type="molecule type" value="Genomic_DNA"/>
</dbReference>
<dbReference type="CDD" id="cd05233">
    <property type="entry name" value="SDR_c"/>
    <property type="match status" value="1"/>
</dbReference>
<dbReference type="PROSITE" id="PS00061">
    <property type="entry name" value="ADH_SHORT"/>
    <property type="match status" value="1"/>
</dbReference>
<dbReference type="FunFam" id="3.40.50.720:FF:000084">
    <property type="entry name" value="Short-chain dehydrogenase reductase"/>
    <property type="match status" value="1"/>
</dbReference>
<organism evidence="3">
    <name type="scientific">marine metagenome</name>
    <dbReference type="NCBI Taxonomy" id="408172"/>
    <lineage>
        <taxon>unclassified sequences</taxon>
        <taxon>metagenomes</taxon>
        <taxon>ecological metagenomes</taxon>
    </lineage>
</organism>
<evidence type="ECO:0008006" key="4">
    <source>
        <dbReference type="Google" id="ProtNLM"/>
    </source>
</evidence>
<dbReference type="PANTHER" id="PTHR24321">
    <property type="entry name" value="DEHYDROGENASES, SHORT CHAIN"/>
    <property type="match status" value="1"/>
</dbReference>
<proteinExistence type="inferred from homology"/>
<dbReference type="PRINTS" id="PR00081">
    <property type="entry name" value="GDHRDH"/>
</dbReference>
<dbReference type="PRINTS" id="PR00080">
    <property type="entry name" value="SDRFAMILY"/>
</dbReference>
<protein>
    <recommendedName>
        <fullName evidence="4">Short-chain dehydrogenase</fullName>
    </recommendedName>
</protein>
<name>A0A381T0X9_9ZZZZ</name>
<dbReference type="AlphaFoldDB" id="A0A381T0X9"/>
<dbReference type="Pfam" id="PF13561">
    <property type="entry name" value="adh_short_C2"/>
    <property type="match status" value="1"/>
</dbReference>
<dbReference type="GO" id="GO:0016491">
    <property type="term" value="F:oxidoreductase activity"/>
    <property type="evidence" value="ECO:0007669"/>
    <property type="project" value="UniProtKB-KW"/>
</dbReference>
<dbReference type="SUPFAM" id="SSF51735">
    <property type="entry name" value="NAD(P)-binding Rossmann-fold domains"/>
    <property type="match status" value="1"/>
</dbReference>
<dbReference type="Gene3D" id="3.40.50.720">
    <property type="entry name" value="NAD(P)-binding Rossmann-like Domain"/>
    <property type="match status" value="1"/>
</dbReference>
<dbReference type="InterPro" id="IPR036291">
    <property type="entry name" value="NAD(P)-bd_dom_sf"/>
</dbReference>
<dbReference type="PANTHER" id="PTHR24321:SF8">
    <property type="entry name" value="ESTRADIOL 17-BETA-DEHYDROGENASE 8-RELATED"/>
    <property type="match status" value="1"/>
</dbReference>
<keyword evidence="2" id="KW-0560">Oxidoreductase</keyword>
<evidence type="ECO:0000313" key="3">
    <source>
        <dbReference type="EMBL" id="SVA09218.1"/>
    </source>
</evidence>